<dbReference type="Proteomes" id="UP000092596">
    <property type="component" value="Chromosome"/>
</dbReference>
<feature type="region of interest" description="Disordered" evidence="2">
    <location>
        <begin position="118"/>
        <end position="147"/>
    </location>
</feature>
<dbReference type="InterPro" id="IPR038793">
    <property type="entry name" value="AGP19"/>
</dbReference>
<accession>A0A1B0ZFB7</accession>
<dbReference type="PANTHER" id="PTHR36549">
    <property type="entry name" value="LYSINE-RICH ARABINOGALACTAN PROTEIN 19"/>
    <property type="match status" value="1"/>
</dbReference>
<name>A0A1B0ZFB7_9MICO</name>
<protein>
    <submittedName>
        <fullName evidence="3">Uncharacterized protein</fullName>
    </submittedName>
</protein>
<dbReference type="GO" id="GO:0005886">
    <property type="term" value="C:plasma membrane"/>
    <property type="evidence" value="ECO:0007669"/>
    <property type="project" value="InterPro"/>
</dbReference>
<feature type="compositionally biased region" description="Pro residues" evidence="2">
    <location>
        <begin position="466"/>
        <end position="480"/>
    </location>
</feature>
<feature type="compositionally biased region" description="Pro residues" evidence="2">
    <location>
        <begin position="395"/>
        <end position="457"/>
    </location>
</feature>
<feature type="compositionally biased region" description="Pro residues" evidence="2">
    <location>
        <begin position="487"/>
        <end position="509"/>
    </location>
</feature>
<dbReference type="AlphaFoldDB" id="A0A1B0ZFB7"/>
<dbReference type="PATRIC" id="fig|1630135.4.peg.90"/>
<feature type="coiled-coil region" evidence="1">
    <location>
        <begin position="74"/>
        <end position="115"/>
    </location>
</feature>
<organism evidence="3 4">
    <name type="scientific">Dermabacter vaginalis</name>
    <dbReference type="NCBI Taxonomy" id="1630135"/>
    <lineage>
        <taxon>Bacteria</taxon>
        <taxon>Bacillati</taxon>
        <taxon>Actinomycetota</taxon>
        <taxon>Actinomycetes</taxon>
        <taxon>Micrococcales</taxon>
        <taxon>Dermabacteraceae</taxon>
        <taxon>Dermabacter</taxon>
    </lineage>
</organism>
<proteinExistence type="predicted"/>
<dbReference type="PANTHER" id="PTHR36549:SF3">
    <property type="entry name" value="LYSINE-RICH ARABINOGALACTAN PROTEIN 19"/>
    <property type="match status" value="1"/>
</dbReference>
<dbReference type="RefSeq" id="WP_157457052.1">
    <property type="nucleotide sequence ID" value="NZ_CP012117.1"/>
</dbReference>
<reference evidence="3 4" key="1">
    <citation type="submission" date="2015-06" db="EMBL/GenBank/DDBJ databases">
        <title>Investigation of pathophysiology for high-risk pregnancy and development of treatment modality based on it.</title>
        <authorList>
            <person name="Kim B.-C."/>
            <person name="Lim S."/>
        </authorList>
    </citation>
    <scope>NUCLEOTIDE SEQUENCE [LARGE SCALE GENOMIC DNA]</scope>
    <source>
        <strain evidence="3 4">AD1-86</strain>
    </source>
</reference>
<feature type="compositionally biased region" description="Basic and acidic residues" evidence="2">
    <location>
        <begin position="129"/>
        <end position="147"/>
    </location>
</feature>
<dbReference type="STRING" id="1630135.DAD186_00870"/>
<evidence type="ECO:0000313" key="3">
    <source>
        <dbReference type="EMBL" id="ANP26646.1"/>
    </source>
</evidence>
<dbReference type="KEGG" id="dva:DAD186_00870"/>
<dbReference type="EMBL" id="CP012117">
    <property type="protein sequence ID" value="ANP26646.1"/>
    <property type="molecule type" value="Genomic_DNA"/>
</dbReference>
<evidence type="ECO:0000256" key="2">
    <source>
        <dbReference type="SAM" id="MobiDB-lite"/>
    </source>
</evidence>
<keyword evidence="1" id="KW-0175">Coiled coil</keyword>
<evidence type="ECO:0000256" key="1">
    <source>
        <dbReference type="SAM" id="Coils"/>
    </source>
</evidence>
<dbReference type="CDD" id="cd22265">
    <property type="entry name" value="UDM1_RNF168"/>
    <property type="match status" value="1"/>
</dbReference>
<gene>
    <name evidence="3" type="ORF">DAD186_00870</name>
</gene>
<evidence type="ECO:0000313" key="4">
    <source>
        <dbReference type="Proteomes" id="UP000092596"/>
    </source>
</evidence>
<sequence>MISAADLPELDDPTRVSALAENFGALGEGTNTIISEADASWTSIASSYKAPESTDVQRVFRTPSEVSQNLASKTKELQGHLEDYSQKLSEFEKEKKKLESDIAEVEQLYADAKAMDEYVEEPDPSNPGETRREENPERAKAMEEARSREDEVAAAIADFKRRVQQADASLSQQLLVGTFGKHTGETALSNFLNGSLVMGALEGAIDLPKIMLLTLKVNAVNVWKHRDNLWSYFMDNKLQALGHLAPSQFGAIAIFGNFLRKNSDDNTYLGGARWFHQNARDLALYGAMPSIATHGIAWVGGGAVSVAHDPAKEIGKLVPTIFLGGASVELKATGVTAKEFKGVGSKSIKQGLKDASAKPFKDVPREAFNHGIYGSLKEHFSEDAAGRGTASSPAPSAPQPAPTPHSPVPTPAPAPSPQHAPVPTPHVEPAPPSLSPQPSPGPQAAPAPQPIPAPAPTPVDDAPVLAPVPAPAPKPAPGPAPVFDDPAPSPHPAPAPSPAPHPVPAPVPASAPDAPAPSLSRKSGAPLPLGNALRREFFTLKDQAVQDLSSATGIDAALIQEVFDNAGHTSPEQASHMIDQALSSIPDRAECLHVQNFSGDLNSSDLTAPRANADN</sequence>
<feature type="region of interest" description="Disordered" evidence="2">
    <location>
        <begin position="383"/>
        <end position="529"/>
    </location>
</feature>